<evidence type="ECO:0000313" key="2">
    <source>
        <dbReference type="Proteomes" id="UP000819052"/>
    </source>
</evidence>
<organism evidence="1 2">
    <name type="scientific">Massilia aquatica</name>
    <dbReference type="NCBI Taxonomy" id="2609000"/>
    <lineage>
        <taxon>Bacteria</taxon>
        <taxon>Pseudomonadati</taxon>
        <taxon>Pseudomonadota</taxon>
        <taxon>Betaproteobacteria</taxon>
        <taxon>Burkholderiales</taxon>
        <taxon>Oxalobacteraceae</taxon>
        <taxon>Telluria group</taxon>
        <taxon>Massilia</taxon>
    </lineage>
</organism>
<proteinExistence type="predicted"/>
<accession>A0ABX0MCQ2</accession>
<evidence type="ECO:0000313" key="1">
    <source>
        <dbReference type="EMBL" id="NHZ42195.1"/>
    </source>
</evidence>
<gene>
    <name evidence="1" type="ORF">F1609_18755</name>
</gene>
<keyword evidence="2" id="KW-1185">Reference proteome</keyword>
<reference evidence="1 2" key="1">
    <citation type="submission" date="2019-09" db="EMBL/GenBank/DDBJ databases">
        <title>Taxonomy of Antarctic Massilia spp.: description of Massilia rubra sp. nov., Massilia aquatica sp. nov., Massilia mucilaginosa sp. nov., Massilia frigida sp. nov. isolated from streams, lakes and regoliths.</title>
        <authorList>
            <person name="Holochova P."/>
            <person name="Sedlacek I."/>
            <person name="Kralova S."/>
            <person name="Maslanova I."/>
            <person name="Busse H.-J."/>
            <person name="Stankova E."/>
            <person name="Vrbovska V."/>
            <person name="Kovarovic V."/>
            <person name="Bartak M."/>
            <person name="Svec P."/>
            <person name="Pantucek R."/>
        </authorList>
    </citation>
    <scope>NUCLEOTIDE SEQUENCE [LARGE SCALE GENOMIC DNA]</scope>
    <source>
        <strain evidence="1 2">CCM 8693</strain>
    </source>
</reference>
<dbReference type="EMBL" id="VVIW01000011">
    <property type="protein sequence ID" value="NHZ42195.1"/>
    <property type="molecule type" value="Genomic_DNA"/>
</dbReference>
<dbReference type="RefSeq" id="WP_167078007.1">
    <property type="nucleotide sequence ID" value="NZ_VVIW01000011.1"/>
</dbReference>
<sequence>MLISTLAGCYMPAARDDFSVLDNDVLSDLLRHSHESGRPADPSSGPRRVVGINQATLELLGNDLFLDQEQSRVESTFTGNHGECIPALIPDSILCSFVRKWRLKNIGARFDTSNWSDPAVKVDFTFTFDEHGRVQALSVNTIDVTVYKVIKG</sequence>
<protein>
    <recommendedName>
        <fullName evidence="3">Lipoprotein</fullName>
    </recommendedName>
</protein>
<evidence type="ECO:0008006" key="3">
    <source>
        <dbReference type="Google" id="ProtNLM"/>
    </source>
</evidence>
<comment type="caution">
    <text evidence="1">The sequence shown here is derived from an EMBL/GenBank/DDBJ whole genome shotgun (WGS) entry which is preliminary data.</text>
</comment>
<name>A0ABX0MCQ2_9BURK</name>
<dbReference type="Proteomes" id="UP000819052">
    <property type="component" value="Unassembled WGS sequence"/>
</dbReference>